<feature type="non-terminal residue" evidence="3">
    <location>
        <position position="1"/>
    </location>
</feature>
<dbReference type="PANTHER" id="PTHR21301:SF10">
    <property type="entry name" value="REVERSE TRANSCRIPTASE DOMAIN-CONTAINING PROTEIN"/>
    <property type="match status" value="1"/>
</dbReference>
<gene>
    <name evidence="3" type="ORF">OTI717_LOCUS32571</name>
</gene>
<reference evidence="3" key="1">
    <citation type="submission" date="2021-02" db="EMBL/GenBank/DDBJ databases">
        <authorList>
            <person name="Nowell W R."/>
        </authorList>
    </citation>
    <scope>NUCLEOTIDE SEQUENCE</scope>
</reference>
<dbReference type="PROSITE" id="PS50878">
    <property type="entry name" value="RT_POL"/>
    <property type="match status" value="1"/>
</dbReference>
<evidence type="ECO:0000256" key="1">
    <source>
        <dbReference type="SAM" id="MobiDB-lite"/>
    </source>
</evidence>
<feature type="domain" description="Reverse transcriptase" evidence="2">
    <location>
        <begin position="764"/>
        <end position="1014"/>
    </location>
</feature>
<dbReference type="EMBL" id="CAJOAX010010112">
    <property type="protein sequence ID" value="CAF4069221.1"/>
    <property type="molecule type" value="Genomic_DNA"/>
</dbReference>
<feature type="region of interest" description="Disordered" evidence="1">
    <location>
        <begin position="88"/>
        <end position="127"/>
    </location>
</feature>
<dbReference type="Pfam" id="PF26215">
    <property type="entry name" value="HTH_animal"/>
    <property type="match status" value="1"/>
</dbReference>
<evidence type="ECO:0000313" key="4">
    <source>
        <dbReference type="Proteomes" id="UP000663823"/>
    </source>
</evidence>
<dbReference type="InterPro" id="IPR058912">
    <property type="entry name" value="HTH_animal"/>
</dbReference>
<comment type="caution">
    <text evidence="3">The sequence shown here is derived from an EMBL/GenBank/DDBJ whole genome shotgun (WGS) entry which is preliminary data.</text>
</comment>
<name>A0A819SF07_9BILA</name>
<dbReference type="AlphaFoldDB" id="A0A819SF07"/>
<accession>A0A819SF07</accession>
<proteinExistence type="predicted"/>
<feature type="compositionally biased region" description="Polar residues" evidence="1">
    <location>
        <begin position="105"/>
        <end position="120"/>
    </location>
</feature>
<feature type="compositionally biased region" description="Basic residues" evidence="1">
    <location>
        <begin position="50"/>
        <end position="61"/>
    </location>
</feature>
<feature type="compositionally biased region" description="Polar residues" evidence="1">
    <location>
        <begin position="38"/>
        <end position="47"/>
    </location>
</feature>
<dbReference type="InterPro" id="IPR000477">
    <property type="entry name" value="RT_dom"/>
</dbReference>
<dbReference type="Proteomes" id="UP000663823">
    <property type="component" value="Unassembled WGS sequence"/>
</dbReference>
<dbReference type="PANTHER" id="PTHR21301">
    <property type="entry name" value="REVERSE TRANSCRIPTASE"/>
    <property type="match status" value="1"/>
</dbReference>
<organism evidence="3 4">
    <name type="scientific">Rotaria sordida</name>
    <dbReference type="NCBI Taxonomy" id="392033"/>
    <lineage>
        <taxon>Eukaryota</taxon>
        <taxon>Metazoa</taxon>
        <taxon>Spiralia</taxon>
        <taxon>Gnathifera</taxon>
        <taxon>Rotifera</taxon>
        <taxon>Eurotatoria</taxon>
        <taxon>Bdelloidea</taxon>
        <taxon>Philodinida</taxon>
        <taxon>Philodinidae</taxon>
        <taxon>Rotaria</taxon>
    </lineage>
</organism>
<sequence>MSANKNLKNTIIQPLCANVQHDEYQLLSTTQVVIPEQRSIQQQGQENQTRRKKCRGNRKKQRYRRQLYNQGFDSEAVAKLVEEKFNPQVQQETNTETVEERDSHNIQVSIGSNQATKSPRNNINNNITTTMEMGTKRKRILLSPTPTTETISILDKPISQLSISQARAKKTKTTAAETKSILDQRFSQLSISQEDVKETKPTTATTTTAFVTDEISNGNNESTMNYLENLKPRYLKVSDRIFKRILVESIENGSKLIESLNTPEKVQIVREITEINNNFYYKDFQEKLWQEYYNISSQGNNWESKITKKFARQNSLHQMYRPKKSYIQQRLATITKQKLRLAKELEEHLAKLSNFVQHWQPPIDGYLLTNAINECVIHGQKRLKEEFQYKKEMLKLDWNDHQLLRKFYELKPNEELVQLAQHLWEITADEQKTKEQQQILEQRIYLKRLPPKIDQMVDQLLDDNRTILYNPFLDPDQRANFASRCSKIIIQSKFLLMTTLLDDFAIVTHRYNLTLTNLNDKLFSLNKENPHIYTSLLLNVIEERRQAMIQRFIRICSDGRQQLIQQNYRRSEPFIYTTISSSLPFIEKHIALDFNLIQMLNNARKYIPPCQSRFSHQPIKDIANTEYETVLSSVKKCLGENRMSITDQRATESFADLERIIHDLYCKRLPDKLYRRARREYKKVKRLQKLLHRRSDMMICRIDKGEGFYIGDKSIMEHKTVEYMNKTEAYQELTSDYCPLADILHATTNILDYLIKKKVITTAQRDKLLPNSEKLELPYLYPLPKIHKLGIPIRPIVSALYAPVNLISKFLYKLLSPIYLQVAHETTVINSIHWVRKLEKYAADGYLKSTTKFITADVENLYTMIPREGGIDALLRFLEKYSKHGKIGPFSIDMIMKMARLILDTNYFAYINKYYKQTRGGAMGSAFTQVYANIYMLEWEQNLIEHQASKNEIYGRYIDDIFMTTSESYDVITAVLQQAQKQDVNIKINPIISNSVNFLDITITNTNGQLTTSIYHKPTADPYYLPYKSDHPHSIHRNIPYTALVRAARLCSNLHDFHRERLRIHVSLLLNSYRPHFISNHFQRFFQVHKADVLYKYFDESTYSQLHRQLLYQTSKREREEQAMKNDPVLFPPVLQQRPWNQRL</sequence>
<protein>
    <recommendedName>
        <fullName evidence="2">Reverse transcriptase domain-containing protein</fullName>
    </recommendedName>
</protein>
<evidence type="ECO:0000313" key="3">
    <source>
        <dbReference type="EMBL" id="CAF4069221.1"/>
    </source>
</evidence>
<evidence type="ECO:0000259" key="2">
    <source>
        <dbReference type="PROSITE" id="PS50878"/>
    </source>
</evidence>
<feature type="region of interest" description="Disordered" evidence="1">
    <location>
        <begin position="38"/>
        <end position="61"/>
    </location>
</feature>